<protein>
    <recommendedName>
        <fullName evidence="1">N-acetyltransferase domain-containing protein</fullName>
    </recommendedName>
</protein>
<accession>A0A1Z4LYG8</accession>
<organism evidence="2 3">
    <name type="scientific">Calothrix parasitica NIES-267</name>
    <dbReference type="NCBI Taxonomy" id="1973488"/>
    <lineage>
        <taxon>Bacteria</taxon>
        <taxon>Bacillati</taxon>
        <taxon>Cyanobacteriota</taxon>
        <taxon>Cyanophyceae</taxon>
        <taxon>Nostocales</taxon>
        <taxon>Calotrichaceae</taxon>
        <taxon>Calothrix</taxon>
    </lineage>
</organism>
<reference evidence="2 3" key="1">
    <citation type="submission" date="2017-06" db="EMBL/GenBank/DDBJ databases">
        <title>Genome sequencing of cyanobaciteial culture collection at National Institute for Environmental Studies (NIES).</title>
        <authorList>
            <person name="Hirose Y."/>
            <person name="Shimura Y."/>
            <person name="Fujisawa T."/>
            <person name="Nakamura Y."/>
            <person name="Kawachi M."/>
        </authorList>
    </citation>
    <scope>NUCLEOTIDE SEQUENCE [LARGE SCALE GENOMIC DNA]</scope>
    <source>
        <strain evidence="2 3">NIES-267</strain>
    </source>
</reference>
<keyword evidence="3" id="KW-1185">Reference proteome</keyword>
<name>A0A1Z4LYG8_9CYAN</name>
<dbReference type="OrthoDB" id="9773249at2"/>
<dbReference type="GO" id="GO:0016747">
    <property type="term" value="F:acyltransferase activity, transferring groups other than amino-acyl groups"/>
    <property type="evidence" value="ECO:0007669"/>
    <property type="project" value="InterPro"/>
</dbReference>
<dbReference type="InterPro" id="IPR016181">
    <property type="entry name" value="Acyl_CoA_acyltransferase"/>
</dbReference>
<dbReference type="Pfam" id="PF13673">
    <property type="entry name" value="Acetyltransf_10"/>
    <property type="match status" value="1"/>
</dbReference>
<evidence type="ECO:0000313" key="2">
    <source>
        <dbReference type="EMBL" id="BAY86286.1"/>
    </source>
</evidence>
<proteinExistence type="predicted"/>
<dbReference type="SUPFAM" id="SSF55729">
    <property type="entry name" value="Acyl-CoA N-acyltransferases (Nat)"/>
    <property type="match status" value="1"/>
</dbReference>
<dbReference type="AlphaFoldDB" id="A0A1Z4LYG8"/>
<feature type="domain" description="N-acetyltransferase" evidence="1">
    <location>
        <begin position="19"/>
        <end position="160"/>
    </location>
</feature>
<evidence type="ECO:0000259" key="1">
    <source>
        <dbReference type="PROSITE" id="PS51186"/>
    </source>
</evidence>
<dbReference type="Gene3D" id="3.40.630.30">
    <property type="match status" value="1"/>
</dbReference>
<dbReference type="EMBL" id="AP018227">
    <property type="protein sequence ID" value="BAY86286.1"/>
    <property type="molecule type" value="Genomic_DNA"/>
</dbReference>
<sequence>MIEFKIVDNPEAISQLAKLAFIIWNQHYLPIIGNEQVDYMLDKFQSEDAIKQQIAEGYQYYLILNNQTQAGYCSVKDKGEKLFLSKLYVVDSCRGKGIGKQAINFINSSFDNPIIQLTVNKNNSDSIAFYKKIGFKIVDDVETDIGNGFVMDDYVMEMQN</sequence>
<evidence type="ECO:0000313" key="3">
    <source>
        <dbReference type="Proteomes" id="UP000218418"/>
    </source>
</evidence>
<dbReference type="Proteomes" id="UP000218418">
    <property type="component" value="Chromosome"/>
</dbReference>
<gene>
    <name evidence="2" type="ORF">NIES267_57920</name>
</gene>
<dbReference type="PROSITE" id="PS51186">
    <property type="entry name" value="GNAT"/>
    <property type="match status" value="1"/>
</dbReference>
<dbReference type="InterPro" id="IPR000182">
    <property type="entry name" value="GNAT_dom"/>
</dbReference>
<dbReference type="CDD" id="cd04301">
    <property type="entry name" value="NAT_SF"/>
    <property type="match status" value="1"/>
</dbReference>